<dbReference type="Proteomes" id="UP000266743">
    <property type="component" value="Chromosome 9"/>
</dbReference>
<gene>
    <name evidence="2" type="ORF">DPX39_090010300</name>
</gene>
<feature type="region of interest" description="Disordered" evidence="1">
    <location>
        <begin position="1"/>
        <end position="35"/>
    </location>
</feature>
<evidence type="ECO:0000313" key="3">
    <source>
        <dbReference type="Proteomes" id="UP000266743"/>
    </source>
</evidence>
<protein>
    <submittedName>
        <fullName evidence="2">Uncharacterized protein</fullName>
    </submittedName>
</protein>
<evidence type="ECO:0000256" key="1">
    <source>
        <dbReference type="SAM" id="MobiDB-lite"/>
    </source>
</evidence>
<accession>A0A3L6L1L3</accession>
<proteinExistence type="predicted"/>
<comment type="caution">
    <text evidence="2">The sequence shown here is derived from an EMBL/GenBank/DDBJ whole genome shotgun (WGS) entry which is preliminary data.</text>
</comment>
<sequence>MRNYSITLNISEGLNPVPSPSPPDTDHFKGDRKRKLREHMATGETVKVQAGV</sequence>
<name>A0A3L6L1L3_9TRYP</name>
<feature type="compositionally biased region" description="Polar residues" evidence="1">
    <location>
        <begin position="1"/>
        <end position="12"/>
    </location>
</feature>
<reference evidence="2 3" key="1">
    <citation type="submission" date="2018-09" db="EMBL/GenBank/DDBJ databases">
        <title>whole genome sequence of T. equiperdum IVM-t1 strain.</title>
        <authorList>
            <person name="Suganuma K."/>
        </authorList>
    </citation>
    <scope>NUCLEOTIDE SEQUENCE [LARGE SCALE GENOMIC DNA]</scope>
    <source>
        <strain evidence="2 3">IVM-t1</strain>
    </source>
</reference>
<dbReference type="EMBL" id="QSBY01000009">
    <property type="protein sequence ID" value="RHW70514.1"/>
    <property type="molecule type" value="Genomic_DNA"/>
</dbReference>
<organism evidence="2 3">
    <name type="scientific">Trypanosoma brucei equiperdum</name>
    <dbReference type="NCBI Taxonomy" id="630700"/>
    <lineage>
        <taxon>Eukaryota</taxon>
        <taxon>Discoba</taxon>
        <taxon>Euglenozoa</taxon>
        <taxon>Kinetoplastea</taxon>
        <taxon>Metakinetoplastina</taxon>
        <taxon>Trypanosomatida</taxon>
        <taxon>Trypanosomatidae</taxon>
        <taxon>Trypanosoma</taxon>
    </lineage>
</organism>
<dbReference type="AlphaFoldDB" id="A0A3L6L1L3"/>
<evidence type="ECO:0000313" key="2">
    <source>
        <dbReference type="EMBL" id="RHW70514.1"/>
    </source>
</evidence>